<feature type="region of interest" description="Disordered" evidence="1">
    <location>
        <begin position="531"/>
        <end position="632"/>
    </location>
</feature>
<dbReference type="PANTHER" id="PTHR23101">
    <property type="entry name" value="RAB GDP/GTP EXCHANGE FACTOR"/>
    <property type="match status" value="1"/>
</dbReference>
<feature type="compositionally biased region" description="Low complexity" evidence="1">
    <location>
        <begin position="615"/>
        <end position="628"/>
    </location>
</feature>
<feature type="domain" description="VPS9" evidence="2">
    <location>
        <begin position="236"/>
        <end position="386"/>
    </location>
</feature>
<feature type="region of interest" description="Disordered" evidence="1">
    <location>
        <begin position="652"/>
        <end position="680"/>
    </location>
</feature>
<comment type="caution">
    <text evidence="3">The sequence shown here is derived from an EMBL/GenBank/DDBJ whole genome shotgun (WGS) entry which is preliminary data.</text>
</comment>
<gene>
    <name evidence="3" type="ORF">C8Q69DRAFT_257881</name>
</gene>
<dbReference type="PANTHER" id="PTHR23101:SF97">
    <property type="entry name" value="DOMAIN PROTEIN, PUTATIVE (AFU_ORTHOLOGUE AFUA_2G10890)-RELATED"/>
    <property type="match status" value="1"/>
</dbReference>
<dbReference type="InterPro" id="IPR045046">
    <property type="entry name" value="Vps9-like"/>
</dbReference>
<name>A0A443HUN5_BYSSP</name>
<evidence type="ECO:0000313" key="3">
    <source>
        <dbReference type="EMBL" id="RWQ95538.1"/>
    </source>
</evidence>
<dbReference type="STRING" id="264951.A0A443HUN5"/>
<dbReference type="GO" id="GO:0005829">
    <property type="term" value="C:cytosol"/>
    <property type="evidence" value="ECO:0007669"/>
    <property type="project" value="TreeGrafter"/>
</dbReference>
<dbReference type="VEuPathDB" id="FungiDB:C8Q69DRAFT_257881"/>
<dbReference type="InterPro" id="IPR037191">
    <property type="entry name" value="VPS9_dom_sf"/>
</dbReference>
<feature type="compositionally biased region" description="Polar residues" evidence="1">
    <location>
        <begin position="434"/>
        <end position="445"/>
    </location>
</feature>
<feature type="compositionally biased region" description="Polar residues" evidence="1">
    <location>
        <begin position="532"/>
        <end position="542"/>
    </location>
</feature>
<feature type="compositionally biased region" description="Basic and acidic residues" evidence="1">
    <location>
        <begin position="407"/>
        <end position="416"/>
    </location>
</feature>
<dbReference type="PROSITE" id="PS51205">
    <property type="entry name" value="VPS9"/>
    <property type="match status" value="1"/>
</dbReference>
<reference evidence="3 4" key="1">
    <citation type="journal article" date="2018" name="Front. Microbiol.">
        <title>Genomic and genetic insights into a cosmopolitan fungus, Paecilomyces variotii (Eurotiales).</title>
        <authorList>
            <person name="Urquhart A.S."/>
            <person name="Mondo S.J."/>
            <person name="Makela M.R."/>
            <person name="Hane J.K."/>
            <person name="Wiebenga A."/>
            <person name="He G."/>
            <person name="Mihaltcheva S."/>
            <person name="Pangilinan J."/>
            <person name="Lipzen A."/>
            <person name="Barry K."/>
            <person name="de Vries R.P."/>
            <person name="Grigoriev I.V."/>
            <person name="Idnurm A."/>
        </authorList>
    </citation>
    <scope>NUCLEOTIDE SEQUENCE [LARGE SCALE GENOMIC DNA]</scope>
    <source>
        <strain evidence="3 4">CBS 101075</strain>
    </source>
</reference>
<feature type="compositionally biased region" description="Polar residues" evidence="1">
    <location>
        <begin position="396"/>
        <end position="406"/>
    </location>
</feature>
<keyword evidence="4" id="KW-1185">Reference proteome</keyword>
<dbReference type="GeneID" id="39595926"/>
<dbReference type="SUPFAM" id="SSF109993">
    <property type="entry name" value="VPS9 domain"/>
    <property type="match status" value="1"/>
</dbReference>
<feature type="compositionally biased region" description="Low complexity" evidence="1">
    <location>
        <begin position="420"/>
        <end position="429"/>
    </location>
</feature>
<evidence type="ECO:0000313" key="4">
    <source>
        <dbReference type="Proteomes" id="UP000283841"/>
    </source>
</evidence>
<dbReference type="SMART" id="SM00167">
    <property type="entry name" value="VPS9"/>
    <property type="match status" value="1"/>
</dbReference>
<dbReference type="GO" id="GO:0005085">
    <property type="term" value="F:guanyl-nucleotide exchange factor activity"/>
    <property type="evidence" value="ECO:0007669"/>
    <property type="project" value="InterPro"/>
</dbReference>
<sequence>MSSNASEEVPRRPSGLHPARSFTRMETSTTANPFARTRSKTMQNITVPESVSSDALPLPLSPQDDGTEGQLDVFEKRGSSDSDNGNLAEDGEPLLEPEEGFDELPIELMSLTDRFVYSLSAKVYTTPPSIDKISDMFQEFYDRAETHIATHISTLASRLNREAPPASSKSVKGGTTAGTEKVLVDHQMLTVSEVAEKRKARKLLAYKRVALEEAVERRACESIYDKIWRHKSTLDEVRDEKLRSKTAALSVVGIDLKDLGIEAFSGDGKKQEEADEWLAAARESLMKMNDEKYPLGKLRHLTAAHKAIVDTLTNLLPSSSSADEILPTLIYSLITCPPDGLNAISNLLFIQRFRSSSKVDGETAYCLTNLEAAISFLENVDLSSLRADELPEGQQKAPSGSVTPASEKTDPFRPPKEIPSSSVTSASAAPEFSKPSTPTKDSISATLPRPQLAAPQSQQRRLSNLFQPPAKVLGAANDAVRNTADQGLKNIGNTLDNSFNFLFGRLKEMQNQGPDQRSVLPKTLDEARRLVTSPSKLENGTDLNDDGSIKALSTPDPAPRPTRARTEDRLLAIVGGNKTPRERSTDSAQSRSSSTRNPTIPSRSQKEEANPSPTPGGSIFSSSSASTPLESMKNFGNTFNPLNHIPGMIRGFGRSATTPDPGTGVTTPATPAPAVPSPIDNKTQPTLSTDGSADVSATLSRIDPPLRRFLETEDAGDLKLRDVAELLQDYKRLAAALASLGGSH</sequence>
<dbReference type="GO" id="GO:0030139">
    <property type="term" value="C:endocytic vesicle"/>
    <property type="evidence" value="ECO:0007669"/>
    <property type="project" value="TreeGrafter"/>
</dbReference>
<feature type="compositionally biased region" description="Low complexity" evidence="1">
    <location>
        <begin position="656"/>
        <end position="669"/>
    </location>
</feature>
<feature type="region of interest" description="Disordered" evidence="1">
    <location>
        <begin position="390"/>
        <end position="445"/>
    </location>
</feature>
<dbReference type="Pfam" id="PF02204">
    <property type="entry name" value="VPS9"/>
    <property type="match status" value="1"/>
</dbReference>
<proteinExistence type="predicted"/>
<organism evidence="3 4">
    <name type="scientific">Byssochlamys spectabilis</name>
    <name type="common">Paecilomyces variotii</name>
    <dbReference type="NCBI Taxonomy" id="264951"/>
    <lineage>
        <taxon>Eukaryota</taxon>
        <taxon>Fungi</taxon>
        <taxon>Dikarya</taxon>
        <taxon>Ascomycota</taxon>
        <taxon>Pezizomycotina</taxon>
        <taxon>Eurotiomycetes</taxon>
        <taxon>Eurotiomycetidae</taxon>
        <taxon>Eurotiales</taxon>
        <taxon>Thermoascaceae</taxon>
        <taxon>Paecilomyces</taxon>
    </lineage>
</organism>
<dbReference type="Proteomes" id="UP000283841">
    <property type="component" value="Unassembled WGS sequence"/>
</dbReference>
<dbReference type="Gene3D" id="1.20.1050.80">
    <property type="entry name" value="VPS9 domain"/>
    <property type="match status" value="1"/>
</dbReference>
<dbReference type="EMBL" id="RCNU01000005">
    <property type="protein sequence ID" value="RWQ95538.1"/>
    <property type="molecule type" value="Genomic_DNA"/>
</dbReference>
<evidence type="ECO:0000256" key="1">
    <source>
        <dbReference type="SAM" id="MobiDB-lite"/>
    </source>
</evidence>
<dbReference type="RefSeq" id="XP_028485183.1">
    <property type="nucleotide sequence ID" value="XM_028626649.1"/>
</dbReference>
<feature type="compositionally biased region" description="Low complexity" evidence="1">
    <location>
        <begin position="586"/>
        <end position="596"/>
    </location>
</feature>
<feature type="compositionally biased region" description="Polar residues" evidence="1">
    <location>
        <begin position="40"/>
        <end position="53"/>
    </location>
</feature>
<dbReference type="InterPro" id="IPR003123">
    <property type="entry name" value="VPS9"/>
</dbReference>
<protein>
    <submittedName>
        <fullName evidence="3">VPS9 domain protein</fullName>
    </submittedName>
</protein>
<evidence type="ECO:0000259" key="2">
    <source>
        <dbReference type="PROSITE" id="PS51205"/>
    </source>
</evidence>
<accession>A0A443HUN5</accession>
<dbReference type="AlphaFoldDB" id="A0A443HUN5"/>
<dbReference type="GO" id="GO:0016192">
    <property type="term" value="P:vesicle-mediated transport"/>
    <property type="evidence" value="ECO:0007669"/>
    <property type="project" value="InterPro"/>
</dbReference>
<feature type="region of interest" description="Disordered" evidence="1">
    <location>
        <begin position="1"/>
        <end position="97"/>
    </location>
</feature>
<dbReference type="GO" id="GO:0031267">
    <property type="term" value="F:small GTPase binding"/>
    <property type="evidence" value="ECO:0007669"/>
    <property type="project" value="TreeGrafter"/>
</dbReference>